<evidence type="ECO:0000313" key="2">
    <source>
        <dbReference type="EMBL" id="RZU61449.1"/>
    </source>
</evidence>
<dbReference type="EMBL" id="SHLA01000001">
    <property type="protein sequence ID" value="RZU61449.1"/>
    <property type="molecule type" value="Genomic_DNA"/>
</dbReference>
<dbReference type="Proteomes" id="UP000292685">
    <property type="component" value="Unassembled WGS sequence"/>
</dbReference>
<feature type="compositionally biased region" description="Acidic residues" evidence="1">
    <location>
        <begin position="77"/>
        <end position="89"/>
    </location>
</feature>
<evidence type="ECO:0000256" key="1">
    <source>
        <dbReference type="SAM" id="MobiDB-lite"/>
    </source>
</evidence>
<dbReference type="AlphaFoldDB" id="A0A4Q8AD50"/>
<sequence>MNEMIVTYEGHTYNIKPIFGDMVRVDEIRHRLKLPTMDEAQFQFMALVAYSALVRVGTLDPKTTDPRTFSMNLENLENVEDDDADEKSE</sequence>
<evidence type="ECO:0000313" key="3">
    <source>
        <dbReference type="Proteomes" id="UP000292685"/>
    </source>
</evidence>
<organism evidence="2 3">
    <name type="scientific">Zhihengliuella halotolerans</name>
    <dbReference type="NCBI Taxonomy" id="370736"/>
    <lineage>
        <taxon>Bacteria</taxon>
        <taxon>Bacillati</taxon>
        <taxon>Actinomycetota</taxon>
        <taxon>Actinomycetes</taxon>
        <taxon>Micrococcales</taxon>
        <taxon>Micrococcaceae</taxon>
        <taxon>Zhihengliuella</taxon>
    </lineage>
</organism>
<evidence type="ECO:0008006" key="4">
    <source>
        <dbReference type="Google" id="ProtNLM"/>
    </source>
</evidence>
<protein>
    <recommendedName>
        <fullName evidence="4">Phage protein</fullName>
    </recommendedName>
</protein>
<feature type="region of interest" description="Disordered" evidence="1">
    <location>
        <begin position="64"/>
        <end position="89"/>
    </location>
</feature>
<keyword evidence="3" id="KW-1185">Reference proteome</keyword>
<gene>
    <name evidence="2" type="ORF">EV380_1019</name>
</gene>
<accession>A0A4Q8AD50</accession>
<reference evidence="2 3" key="1">
    <citation type="submission" date="2019-02" db="EMBL/GenBank/DDBJ databases">
        <title>Sequencing the genomes of 1000 actinobacteria strains.</title>
        <authorList>
            <person name="Klenk H.-P."/>
        </authorList>
    </citation>
    <scope>NUCLEOTIDE SEQUENCE [LARGE SCALE GENOMIC DNA]</scope>
    <source>
        <strain evidence="2 3">DSM 17364</strain>
    </source>
</reference>
<comment type="caution">
    <text evidence="2">The sequence shown here is derived from an EMBL/GenBank/DDBJ whole genome shotgun (WGS) entry which is preliminary data.</text>
</comment>
<dbReference type="RefSeq" id="WP_130449782.1">
    <property type="nucleotide sequence ID" value="NZ_SHLA01000001.1"/>
</dbReference>
<feature type="compositionally biased region" description="Polar residues" evidence="1">
    <location>
        <begin position="66"/>
        <end position="75"/>
    </location>
</feature>
<name>A0A4Q8AD50_9MICC</name>
<proteinExistence type="predicted"/>